<feature type="binding site" evidence="9">
    <location>
        <begin position="88"/>
        <end position="90"/>
    </location>
    <ligand>
        <name>ATP</name>
        <dbReference type="ChEBI" id="CHEBI:30616"/>
    </ligand>
</feature>
<gene>
    <name evidence="9" type="primary">coaD</name>
    <name evidence="11" type="ORF">DFR70_11951</name>
</gene>
<evidence type="ECO:0000256" key="9">
    <source>
        <dbReference type="HAMAP-Rule" id="MF_00151"/>
    </source>
</evidence>
<dbReference type="SUPFAM" id="SSF52374">
    <property type="entry name" value="Nucleotidylyl transferase"/>
    <property type="match status" value="1"/>
</dbReference>
<comment type="subcellular location">
    <subcellularLocation>
        <location evidence="9">Cytoplasm</location>
    </subcellularLocation>
</comment>
<evidence type="ECO:0000313" key="11">
    <source>
        <dbReference type="EMBL" id="PXX56499.1"/>
    </source>
</evidence>
<comment type="pathway">
    <text evidence="9">Cofactor biosynthesis; coenzyme A biosynthesis; CoA from (R)-pantothenate: step 4/5.</text>
</comment>
<comment type="caution">
    <text evidence="11">The sequence shown here is derived from an EMBL/GenBank/DDBJ whole genome shotgun (WGS) entry which is preliminary data.</text>
</comment>
<keyword evidence="12" id="KW-1185">Reference proteome</keyword>
<dbReference type="PANTHER" id="PTHR21342:SF1">
    <property type="entry name" value="PHOSPHOPANTETHEINE ADENYLYLTRANSFERASE"/>
    <property type="match status" value="1"/>
</dbReference>
<dbReference type="GO" id="GO:0015937">
    <property type="term" value="P:coenzyme A biosynthetic process"/>
    <property type="evidence" value="ECO:0007669"/>
    <property type="project" value="UniProtKB-UniRule"/>
</dbReference>
<comment type="catalytic activity">
    <reaction evidence="8 9">
        <text>(R)-4'-phosphopantetheine + ATP + H(+) = 3'-dephospho-CoA + diphosphate</text>
        <dbReference type="Rhea" id="RHEA:19801"/>
        <dbReference type="ChEBI" id="CHEBI:15378"/>
        <dbReference type="ChEBI" id="CHEBI:30616"/>
        <dbReference type="ChEBI" id="CHEBI:33019"/>
        <dbReference type="ChEBI" id="CHEBI:57328"/>
        <dbReference type="ChEBI" id="CHEBI:61723"/>
        <dbReference type="EC" id="2.7.7.3"/>
    </reaction>
</comment>
<evidence type="ECO:0000313" key="12">
    <source>
        <dbReference type="Proteomes" id="UP000247569"/>
    </source>
</evidence>
<feature type="binding site" evidence="9">
    <location>
        <position position="87"/>
    </location>
    <ligand>
        <name>substrate</name>
    </ligand>
</feature>
<evidence type="ECO:0000256" key="6">
    <source>
        <dbReference type="ARBA" id="ARBA00022842"/>
    </source>
</evidence>
<keyword evidence="5 9" id="KW-0067">ATP-binding</keyword>
<keyword evidence="2 9" id="KW-0808">Transferase</keyword>
<dbReference type="NCBIfam" id="TIGR01510">
    <property type="entry name" value="coaD_prev_kdtB"/>
    <property type="match status" value="1"/>
</dbReference>
<dbReference type="Gene3D" id="3.40.50.620">
    <property type="entry name" value="HUPs"/>
    <property type="match status" value="1"/>
</dbReference>
<dbReference type="GO" id="GO:0005737">
    <property type="term" value="C:cytoplasm"/>
    <property type="evidence" value="ECO:0007669"/>
    <property type="project" value="UniProtKB-SubCell"/>
</dbReference>
<feature type="domain" description="Cytidyltransferase-like" evidence="10">
    <location>
        <begin position="5"/>
        <end position="131"/>
    </location>
</feature>
<name>A0A318JU80_9NOCA</name>
<keyword evidence="3 9" id="KW-0548">Nucleotidyltransferase</keyword>
<evidence type="ECO:0000256" key="5">
    <source>
        <dbReference type="ARBA" id="ARBA00022840"/>
    </source>
</evidence>
<dbReference type="PANTHER" id="PTHR21342">
    <property type="entry name" value="PHOSPHOPANTETHEINE ADENYLYLTRANSFERASE"/>
    <property type="match status" value="1"/>
</dbReference>
<dbReference type="InterPro" id="IPR001980">
    <property type="entry name" value="PPAT"/>
</dbReference>
<dbReference type="EC" id="2.7.7.3" evidence="9"/>
<evidence type="ECO:0000256" key="2">
    <source>
        <dbReference type="ARBA" id="ARBA00022679"/>
    </source>
</evidence>
<comment type="function">
    <text evidence="9">Reversibly transfers an adenylyl group from ATP to 4'-phosphopantetheine, yielding dephospho-CoA (dPCoA) and pyrophosphate.</text>
</comment>
<feature type="binding site" evidence="9">
    <location>
        <begin position="121"/>
        <end position="127"/>
    </location>
    <ligand>
        <name>ATP</name>
        <dbReference type="ChEBI" id="CHEBI:30616"/>
    </ligand>
</feature>
<keyword evidence="1 9" id="KW-0963">Cytoplasm</keyword>
<dbReference type="RefSeq" id="WP_040733976.1">
    <property type="nucleotide sequence ID" value="NZ_QJKF01000019.1"/>
</dbReference>
<accession>A0A318JU80</accession>
<dbReference type="OrthoDB" id="9806661at2"/>
<dbReference type="PRINTS" id="PR01020">
    <property type="entry name" value="LPSBIOSNTHSS"/>
</dbReference>
<dbReference type="HAMAP" id="MF_00151">
    <property type="entry name" value="PPAT_bact"/>
    <property type="match status" value="1"/>
</dbReference>
<comment type="similarity">
    <text evidence="9">Belongs to the bacterial CoaD family.</text>
</comment>
<protein>
    <recommendedName>
        <fullName evidence="9">Phosphopantetheine adenylyltransferase</fullName>
        <ecNumber evidence="9">2.7.7.3</ecNumber>
    </recommendedName>
    <alternativeName>
        <fullName evidence="9">Dephospho-CoA pyrophosphorylase</fullName>
    </alternativeName>
    <alternativeName>
        <fullName evidence="9">Pantetheine-phosphate adenylyltransferase</fullName>
        <shortName evidence="9">PPAT</shortName>
    </alternativeName>
</protein>
<comment type="cofactor">
    <cofactor evidence="9">
        <name>Mg(2+)</name>
        <dbReference type="ChEBI" id="CHEBI:18420"/>
    </cofactor>
</comment>
<keyword evidence="7 9" id="KW-0173">Coenzyme A biosynthesis</keyword>
<feature type="binding site" evidence="9">
    <location>
        <position position="73"/>
    </location>
    <ligand>
        <name>substrate</name>
    </ligand>
</feature>
<keyword evidence="4 9" id="KW-0547">Nucleotide-binding</keyword>
<feature type="binding site" evidence="9">
    <location>
        <begin position="9"/>
        <end position="10"/>
    </location>
    <ligand>
        <name>ATP</name>
        <dbReference type="ChEBI" id="CHEBI:30616"/>
    </ligand>
</feature>
<evidence type="ECO:0000256" key="7">
    <source>
        <dbReference type="ARBA" id="ARBA00022993"/>
    </source>
</evidence>
<feature type="binding site" evidence="9">
    <location>
        <position position="97"/>
    </location>
    <ligand>
        <name>ATP</name>
        <dbReference type="ChEBI" id="CHEBI:30616"/>
    </ligand>
</feature>
<evidence type="ECO:0000256" key="3">
    <source>
        <dbReference type="ARBA" id="ARBA00022695"/>
    </source>
</evidence>
<dbReference type="UniPathway" id="UPA00241">
    <property type="reaction ID" value="UER00355"/>
</dbReference>
<organism evidence="11 12">
    <name type="scientific">Nocardia tenerifensis</name>
    <dbReference type="NCBI Taxonomy" id="228006"/>
    <lineage>
        <taxon>Bacteria</taxon>
        <taxon>Bacillati</taxon>
        <taxon>Actinomycetota</taxon>
        <taxon>Actinomycetes</taxon>
        <taxon>Mycobacteriales</taxon>
        <taxon>Nocardiaceae</taxon>
        <taxon>Nocardia</taxon>
    </lineage>
</organism>
<dbReference type="Pfam" id="PF01467">
    <property type="entry name" value="CTP_transf_like"/>
    <property type="match status" value="1"/>
</dbReference>
<dbReference type="GO" id="GO:0004595">
    <property type="term" value="F:pantetheine-phosphate adenylyltransferase activity"/>
    <property type="evidence" value="ECO:0007669"/>
    <property type="project" value="UniProtKB-UniRule"/>
</dbReference>
<dbReference type="EMBL" id="QJKF01000019">
    <property type="protein sequence ID" value="PXX56499.1"/>
    <property type="molecule type" value="Genomic_DNA"/>
</dbReference>
<comment type="subunit">
    <text evidence="9">Homohexamer.</text>
</comment>
<evidence type="ECO:0000259" key="10">
    <source>
        <dbReference type="Pfam" id="PF01467"/>
    </source>
</evidence>
<dbReference type="Proteomes" id="UP000247569">
    <property type="component" value="Unassembled WGS sequence"/>
</dbReference>
<feature type="binding site" evidence="9">
    <location>
        <position position="9"/>
    </location>
    <ligand>
        <name>substrate</name>
    </ligand>
</feature>
<evidence type="ECO:0000256" key="8">
    <source>
        <dbReference type="ARBA" id="ARBA00029346"/>
    </source>
</evidence>
<feature type="binding site" evidence="9">
    <location>
        <position position="41"/>
    </location>
    <ligand>
        <name>substrate</name>
    </ligand>
</feature>
<evidence type="ECO:0000256" key="1">
    <source>
        <dbReference type="ARBA" id="ARBA00022490"/>
    </source>
</evidence>
<dbReference type="InterPro" id="IPR004821">
    <property type="entry name" value="Cyt_trans-like"/>
</dbReference>
<dbReference type="NCBIfam" id="TIGR00125">
    <property type="entry name" value="cyt_tran_rel"/>
    <property type="match status" value="1"/>
</dbReference>
<keyword evidence="6 9" id="KW-0460">Magnesium</keyword>
<dbReference type="GO" id="GO:0005524">
    <property type="term" value="F:ATP binding"/>
    <property type="evidence" value="ECO:0007669"/>
    <property type="project" value="UniProtKB-KW"/>
</dbReference>
<sequence length="159" mass="17449">MARALCTGSFDPVTNGHINVFERAAAQFEELVVTVMVNPNKRTMFALDERLEMLREVTSHIGNVRVESWQGLLVDFAREQEITVIVKGLRGNDFDYERPMARMHRALAGLDTLFVASDPAYGSVSSSLVKEVAASGGEVVDMVPSAVHGRLLMRLGEVG</sequence>
<feature type="site" description="Transition state stabilizer" evidence="9">
    <location>
        <position position="17"/>
    </location>
</feature>
<reference evidence="11 12" key="1">
    <citation type="submission" date="2018-05" db="EMBL/GenBank/DDBJ databases">
        <title>Genomic Encyclopedia of Type Strains, Phase IV (KMG-IV): sequencing the most valuable type-strain genomes for metagenomic binning, comparative biology and taxonomic classification.</title>
        <authorList>
            <person name="Goeker M."/>
        </authorList>
    </citation>
    <scope>NUCLEOTIDE SEQUENCE [LARGE SCALE GENOMIC DNA]</scope>
    <source>
        <strain evidence="11 12">DSM 44704</strain>
    </source>
</reference>
<proteinExistence type="inferred from homology"/>
<dbReference type="CDD" id="cd02163">
    <property type="entry name" value="PPAT"/>
    <property type="match status" value="1"/>
</dbReference>
<evidence type="ECO:0000256" key="4">
    <source>
        <dbReference type="ARBA" id="ARBA00022741"/>
    </source>
</evidence>
<dbReference type="InterPro" id="IPR014729">
    <property type="entry name" value="Rossmann-like_a/b/a_fold"/>
</dbReference>
<dbReference type="AlphaFoldDB" id="A0A318JU80"/>
<feature type="binding site" evidence="9">
    <location>
        <position position="17"/>
    </location>
    <ligand>
        <name>ATP</name>
        <dbReference type="ChEBI" id="CHEBI:30616"/>
    </ligand>
</feature>